<evidence type="ECO:0000313" key="4">
    <source>
        <dbReference type="EMBL" id="KIY45771.1"/>
    </source>
</evidence>
<accession>A0A0D7A772</accession>
<gene>
    <name evidence="4" type="ORF">FISHEDRAFT_48852</name>
</gene>
<dbReference type="PANTHER" id="PTHR34002:SF9">
    <property type="entry name" value="XYLOGLUCAN-SPECIFIC ENDO-BETA-1,4-GLUCANASE A"/>
    <property type="match status" value="1"/>
</dbReference>
<comment type="similarity">
    <text evidence="1 2">Belongs to the glycosyl hydrolase 12 (cellulase H) family.</text>
</comment>
<dbReference type="Proteomes" id="UP000054144">
    <property type="component" value="Unassembled WGS sequence"/>
</dbReference>
<evidence type="ECO:0000256" key="1">
    <source>
        <dbReference type="ARBA" id="ARBA00005519"/>
    </source>
</evidence>
<dbReference type="SUPFAM" id="SSF49899">
    <property type="entry name" value="Concanavalin A-like lectins/glucanases"/>
    <property type="match status" value="1"/>
</dbReference>
<protein>
    <submittedName>
        <fullName evidence="4">Glycoside hydrolase family 12 protein</fullName>
    </submittedName>
</protein>
<dbReference type="OrthoDB" id="95118at2759"/>
<dbReference type="InterPro" id="IPR013320">
    <property type="entry name" value="ConA-like_dom_sf"/>
</dbReference>
<name>A0A0D7A772_9AGAR</name>
<dbReference type="PANTHER" id="PTHR34002">
    <property type="entry name" value="BLR1656 PROTEIN"/>
    <property type="match status" value="1"/>
</dbReference>
<keyword evidence="3" id="KW-0472">Membrane</keyword>
<reference evidence="4 5" key="1">
    <citation type="journal article" date="2015" name="Fungal Genet. Biol.">
        <title>Evolution of novel wood decay mechanisms in Agaricales revealed by the genome sequences of Fistulina hepatica and Cylindrobasidium torrendii.</title>
        <authorList>
            <person name="Floudas D."/>
            <person name="Held B.W."/>
            <person name="Riley R."/>
            <person name="Nagy L.G."/>
            <person name="Koehler G."/>
            <person name="Ransdell A.S."/>
            <person name="Younus H."/>
            <person name="Chow J."/>
            <person name="Chiniquy J."/>
            <person name="Lipzen A."/>
            <person name="Tritt A."/>
            <person name="Sun H."/>
            <person name="Haridas S."/>
            <person name="LaButti K."/>
            <person name="Ohm R.A."/>
            <person name="Kues U."/>
            <person name="Blanchette R.A."/>
            <person name="Grigoriev I.V."/>
            <person name="Minto R.E."/>
            <person name="Hibbett D.S."/>
        </authorList>
    </citation>
    <scope>NUCLEOTIDE SEQUENCE [LARGE SCALE GENOMIC DNA]</scope>
    <source>
        <strain evidence="4 5">ATCC 64428</strain>
    </source>
</reference>
<dbReference type="Gene3D" id="2.60.120.180">
    <property type="match status" value="1"/>
</dbReference>
<evidence type="ECO:0000256" key="3">
    <source>
        <dbReference type="SAM" id="Phobius"/>
    </source>
</evidence>
<keyword evidence="2 4" id="KW-0378">Hydrolase</keyword>
<proteinExistence type="inferred from homology"/>
<dbReference type="InterPro" id="IPR013319">
    <property type="entry name" value="GH11/12"/>
</dbReference>
<dbReference type="AlphaFoldDB" id="A0A0D7A772"/>
<keyword evidence="3" id="KW-1133">Transmembrane helix</keyword>
<keyword evidence="5" id="KW-1185">Reference proteome</keyword>
<sequence length="281" mass="30835">TDVDTASYCGQYDTVTAGDYTLDLDQWGLSDADSGTDCAQITSQSGSTIAWTATWAWTGSTSVVAYTNVNLNTGIGVQLSEVTSIPTTWSWSSNITSSSVADVAYDMFTSSTADGSNEYEIMVWLSNVNSEPIASSYDSSGDAEAAETNLSIAGQTWDLYSGSNGSNEVYSFLLSSGEDLTDFDGDLLEFFTYLIDNESLSSSQYIITLQAGTEETSGSATLTTYVLKWYAVVCRCLMYHTAGLLIVFLLIHRSRRFLIYWLTCSFFQCFESKWTRFVVLE</sequence>
<feature type="non-terminal residue" evidence="4">
    <location>
        <position position="1"/>
    </location>
</feature>
<keyword evidence="2" id="KW-0624">Polysaccharide degradation</keyword>
<dbReference type="EMBL" id="KN882046">
    <property type="protein sequence ID" value="KIY45771.1"/>
    <property type="molecule type" value="Genomic_DNA"/>
</dbReference>
<feature type="transmembrane region" description="Helical" evidence="3">
    <location>
        <begin position="229"/>
        <end position="251"/>
    </location>
</feature>
<evidence type="ECO:0000313" key="5">
    <source>
        <dbReference type="Proteomes" id="UP000054144"/>
    </source>
</evidence>
<dbReference type="InterPro" id="IPR002594">
    <property type="entry name" value="GH12"/>
</dbReference>
<keyword evidence="3" id="KW-0812">Transmembrane</keyword>
<keyword evidence="2" id="KW-0119">Carbohydrate metabolism</keyword>
<organism evidence="4 5">
    <name type="scientific">Fistulina hepatica ATCC 64428</name>
    <dbReference type="NCBI Taxonomy" id="1128425"/>
    <lineage>
        <taxon>Eukaryota</taxon>
        <taxon>Fungi</taxon>
        <taxon>Dikarya</taxon>
        <taxon>Basidiomycota</taxon>
        <taxon>Agaricomycotina</taxon>
        <taxon>Agaricomycetes</taxon>
        <taxon>Agaricomycetidae</taxon>
        <taxon>Agaricales</taxon>
        <taxon>Fistulinaceae</taxon>
        <taxon>Fistulina</taxon>
    </lineage>
</organism>
<dbReference type="GO" id="GO:0008810">
    <property type="term" value="F:cellulase activity"/>
    <property type="evidence" value="ECO:0007669"/>
    <property type="project" value="InterPro"/>
</dbReference>
<keyword evidence="2" id="KW-0326">Glycosidase</keyword>
<dbReference type="Pfam" id="PF01670">
    <property type="entry name" value="Glyco_hydro_12"/>
    <property type="match status" value="1"/>
</dbReference>
<evidence type="ECO:0000256" key="2">
    <source>
        <dbReference type="RuleBase" id="RU361163"/>
    </source>
</evidence>
<dbReference type="GO" id="GO:0000272">
    <property type="term" value="P:polysaccharide catabolic process"/>
    <property type="evidence" value="ECO:0007669"/>
    <property type="project" value="UniProtKB-KW"/>
</dbReference>